<dbReference type="PANTHER" id="PTHR16121">
    <property type="entry name" value="CAP-SPECIFIC MRNA (NUCLEOSIDE-2'-O-)-METHYLTRANSFERASE 1-RELATED"/>
    <property type="match status" value="1"/>
</dbReference>
<sequence length="313" mass="35521">MTEQKATTSAASDKLIKKYKQELDALRSRLDEYSSYEISSARRRLERSSSMIVSGQRCFYKLKQINDKFKVCDDIRTYLDLCGGPGQFVRYLNAVNDESVLGFGVTLRNHLDYDKSIVKRFADRFTRIYGDETKSSSGDGDGGNGSGDIMSESVVRQIVSKCGGRCDFVCADGAFDVTGDENRQEFLTLPLIRRECELILSCLSVGGNCVVKVFDTFESDTRNVLGDFVKNFEEYHVFKPESSRVCNSERYLVCKNRLDEKRDSIAVNLHTIAFARKQISSLKRLFKILNNNEKYTRKGSKATKSKSISKRFN</sequence>
<dbReference type="PROSITE" id="PS51613">
    <property type="entry name" value="SAM_MT_RRMJ"/>
    <property type="match status" value="1"/>
</dbReference>
<dbReference type="EMBL" id="AF325155">
    <property type="protein sequence ID" value="AAL01747.1"/>
    <property type="molecule type" value="Genomic_DNA"/>
</dbReference>
<dbReference type="Gene3D" id="3.40.50.12760">
    <property type="match status" value="1"/>
</dbReference>
<name>Q91BG0_NPVST</name>
<feature type="domain" description="RrmJ-type SAM-dependent 2'-O-MTase" evidence="1">
    <location>
        <begin position="1"/>
        <end position="258"/>
    </location>
</feature>
<dbReference type="InterPro" id="IPR025816">
    <property type="entry name" value="RrmJ-type_MeTrfase"/>
</dbReference>
<protein>
    <recommendedName>
        <fullName evidence="1">RrmJ-type SAM-dependent 2'-O-MTase domain-containing protein</fullName>
    </recommendedName>
</protein>
<reference evidence="3" key="2">
    <citation type="journal article" date="2019" name="Viruses">
        <title>Identification of Loci Associated with Enhanced Virulence in Spodoptera litura Nucleopolyhedrovirus Isolates Using Deep Sequencing.</title>
        <authorList>
            <person name="Zwart M.P."/>
            <person name="Ali G."/>
            <person name="Strien E.A.V."/>
            <person name="Schijlen E.G.W.M."/>
            <person name="Wang M."/>
            <person name="Werf W.V."/>
            <person name="Vlak J.M."/>
        </authorList>
    </citation>
    <scope>NUCLEOTIDE SEQUENCE</scope>
    <source>
        <strain evidence="3">G2</strain>
    </source>
</reference>
<dbReference type="SUPFAM" id="SSF53335">
    <property type="entry name" value="S-adenosyl-L-methionine-dependent methyltransferases"/>
    <property type="match status" value="1"/>
</dbReference>
<dbReference type="GO" id="GO:0006370">
    <property type="term" value="P:7-methylguanosine mRNA capping"/>
    <property type="evidence" value="ECO:0007669"/>
    <property type="project" value="TreeGrafter"/>
</dbReference>
<reference evidence="2 4" key="1">
    <citation type="journal article" date="2001" name="Virology">
        <title>Sequence analysis of the Spodoptera litura multicapsid nucleopolyhedrovirus genome.</title>
        <authorList>
            <person name="Pang Y."/>
            <person name="Yu J."/>
            <person name="Wang L."/>
            <person name="Hu X."/>
            <person name="Bao W."/>
            <person name="Li G."/>
            <person name="Chen C."/>
            <person name="Han H."/>
            <person name="Hu S."/>
            <person name="Yang H."/>
        </authorList>
    </citation>
    <scope>NUCLEOTIDE SEQUENCE [LARGE SCALE GENOMIC DNA]</scope>
    <source>
        <strain evidence="2 4">G2</strain>
    </source>
</reference>
<evidence type="ECO:0000313" key="2">
    <source>
        <dbReference type="EMBL" id="AAL01747.1"/>
    </source>
</evidence>
<dbReference type="Pfam" id="PF01728">
    <property type="entry name" value="FtsJ"/>
    <property type="match status" value="1"/>
</dbReference>
<dbReference type="OrthoDB" id="19069at10239"/>
<dbReference type="RefSeq" id="NP_258333.1">
    <property type="nucleotide sequence ID" value="NC_003102.1"/>
</dbReference>
<dbReference type="Proteomes" id="UP000202667">
    <property type="component" value="Segment"/>
</dbReference>
<proteinExistence type="predicted"/>
<dbReference type="InterPro" id="IPR029063">
    <property type="entry name" value="SAM-dependent_MTases_sf"/>
</dbReference>
<accession>Q91BG0</accession>
<keyword evidence="4" id="KW-1185">Reference proteome</keyword>
<evidence type="ECO:0000313" key="3">
    <source>
        <dbReference type="EMBL" id="QHN73914.1"/>
    </source>
</evidence>
<dbReference type="GO" id="GO:0032259">
    <property type="term" value="P:methylation"/>
    <property type="evidence" value="ECO:0007669"/>
    <property type="project" value="InterPro"/>
</dbReference>
<dbReference type="EMBL" id="MN342245">
    <property type="protein sequence ID" value="QHN73914.1"/>
    <property type="molecule type" value="Genomic_DNA"/>
</dbReference>
<evidence type="ECO:0000313" key="4">
    <source>
        <dbReference type="Proteomes" id="UP000202667"/>
    </source>
</evidence>
<dbReference type="GO" id="GO:0004483">
    <property type="term" value="F:methyltransferase cap1 activity"/>
    <property type="evidence" value="ECO:0007669"/>
    <property type="project" value="UniProtKB-ARBA"/>
</dbReference>
<organismHost>
    <name type="scientific">Lepidoptera</name>
    <name type="common">moths &amp; butterflies</name>
    <dbReference type="NCBI Taxonomy" id="7088"/>
</organismHost>
<evidence type="ECO:0000259" key="1">
    <source>
        <dbReference type="PROSITE" id="PS51613"/>
    </source>
</evidence>
<dbReference type="InterPro" id="IPR050851">
    <property type="entry name" value="mRNA_Cap_2O-Ribose_MeTrfase"/>
</dbReference>
<gene>
    <name evidence="3" type="primary">ORF65</name>
</gene>
<dbReference type="PANTHER" id="PTHR16121:SF0">
    <property type="entry name" value="CAP-SPECIFIC MRNA (NUCLEOSIDE-2'-O-)-METHYLTRANSFERASE 1"/>
    <property type="match status" value="1"/>
</dbReference>
<dbReference type="InterPro" id="IPR002877">
    <property type="entry name" value="RNA_MeTrfase_FtsJ_dom"/>
</dbReference>
<organism evidence="2 4">
    <name type="scientific">Spodoptera litura multicapsid nucleopolyhedrovirus</name>
    <name type="common">SpltMNPV</name>
    <dbReference type="NCBI Taxonomy" id="46242"/>
    <lineage>
        <taxon>Viruses</taxon>
        <taxon>Viruses incertae sedis</taxon>
        <taxon>Naldaviricetes</taxon>
        <taxon>Lefavirales</taxon>
        <taxon>Baculoviridae</taxon>
        <taxon>Alphabaculovirus</taxon>
        <taxon>Alphabaculovirus spliturae</taxon>
    </lineage>
</organism>
<dbReference type="KEGG" id="vg:922117"/>